<feature type="non-terminal residue" evidence="4">
    <location>
        <position position="1"/>
    </location>
</feature>
<comment type="caution">
    <text evidence="4">The sequence shown here is derived from an EMBL/GenBank/DDBJ whole genome shotgun (WGS) entry which is preliminary data.</text>
</comment>
<evidence type="ECO:0000256" key="1">
    <source>
        <dbReference type="ARBA" id="ARBA00023157"/>
    </source>
</evidence>
<protein>
    <recommendedName>
        <fullName evidence="3">CUB domain-containing protein</fullName>
    </recommendedName>
</protein>
<comment type="caution">
    <text evidence="2">Lacks conserved residue(s) required for the propagation of feature annotation.</text>
</comment>
<sequence>VRLKKSRTSNVHDFNYHFGRIRHVFGGGLMFSRSCLARFNNDEMRLCVSITILMVFEMLFIAKSKACSKCSCLAKNFEFVASYTKIALVSSEYTENTTGLMKCAWVVKAQNSSHSVTFKMSQVLTTKSSFCGEDYVFIRD</sequence>
<feature type="domain" description="CUB" evidence="3">
    <location>
        <begin position="70"/>
        <end position="140"/>
    </location>
</feature>
<keyword evidence="1" id="KW-1015">Disulfide bond</keyword>
<evidence type="ECO:0000256" key="2">
    <source>
        <dbReference type="PROSITE-ProRule" id="PRU00059"/>
    </source>
</evidence>
<dbReference type="PROSITE" id="PS01180">
    <property type="entry name" value="CUB"/>
    <property type="match status" value="1"/>
</dbReference>
<keyword evidence="5" id="KW-1185">Reference proteome</keyword>
<dbReference type="InterPro" id="IPR000859">
    <property type="entry name" value="CUB_dom"/>
</dbReference>
<proteinExistence type="predicted"/>
<evidence type="ECO:0000313" key="4">
    <source>
        <dbReference type="EMBL" id="VDI11068.1"/>
    </source>
</evidence>
<evidence type="ECO:0000259" key="3">
    <source>
        <dbReference type="PROSITE" id="PS01180"/>
    </source>
</evidence>
<feature type="non-terminal residue" evidence="4">
    <location>
        <position position="140"/>
    </location>
</feature>
<dbReference type="Pfam" id="PF00431">
    <property type="entry name" value="CUB"/>
    <property type="match status" value="1"/>
</dbReference>
<dbReference type="Proteomes" id="UP000596742">
    <property type="component" value="Unassembled WGS sequence"/>
</dbReference>
<name>A0A8B6CXG7_MYTGA</name>
<reference evidence="4" key="1">
    <citation type="submission" date="2018-11" db="EMBL/GenBank/DDBJ databases">
        <authorList>
            <person name="Alioto T."/>
            <person name="Alioto T."/>
        </authorList>
    </citation>
    <scope>NUCLEOTIDE SEQUENCE</scope>
</reference>
<gene>
    <name evidence="4" type="ORF">MGAL_10B037522</name>
</gene>
<dbReference type="AlphaFoldDB" id="A0A8B6CXG7"/>
<organism evidence="4 5">
    <name type="scientific">Mytilus galloprovincialis</name>
    <name type="common">Mediterranean mussel</name>
    <dbReference type="NCBI Taxonomy" id="29158"/>
    <lineage>
        <taxon>Eukaryota</taxon>
        <taxon>Metazoa</taxon>
        <taxon>Spiralia</taxon>
        <taxon>Lophotrochozoa</taxon>
        <taxon>Mollusca</taxon>
        <taxon>Bivalvia</taxon>
        <taxon>Autobranchia</taxon>
        <taxon>Pteriomorphia</taxon>
        <taxon>Mytilida</taxon>
        <taxon>Mytiloidea</taxon>
        <taxon>Mytilidae</taxon>
        <taxon>Mytilinae</taxon>
        <taxon>Mytilus</taxon>
    </lineage>
</organism>
<accession>A0A8B6CXG7</accession>
<dbReference type="EMBL" id="UYJE01002481">
    <property type="protein sequence ID" value="VDI11068.1"/>
    <property type="molecule type" value="Genomic_DNA"/>
</dbReference>
<evidence type="ECO:0000313" key="5">
    <source>
        <dbReference type="Proteomes" id="UP000596742"/>
    </source>
</evidence>